<organism evidence="1 2">
    <name type="scientific">Paraoerskovia sediminicola</name>
    <dbReference type="NCBI Taxonomy" id="1138587"/>
    <lineage>
        <taxon>Bacteria</taxon>
        <taxon>Bacillati</taxon>
        <taxon>Actinomycetota</taxon>
        <taxon>Actinomycetes</taxon>
        <taxon>Micrococcales</taxon>
        <taxon>Cellulomonadaceae</taxon>
        <taxon>Paraoerskovia</taxon>
    </lineage>
</organism>
<dbReference type="RefSeq" id="WP_286217987.1">
    <property type="nucleotide sequence ID" value="NZ_AP027729.1"/>
</dbReference>
<evidence type="ECO:0000313" key="1">
    <source>
        <dbReference type="EMBL" id="BDZ43875.1"/>
    </source>
</evidence>
<dbReference type="Proteomes" id="UP001321475">
    <property type="component" value="Chromosome"/>
</dbReference>
<accession>A0ABN6XJR2</accession>
<sequence length="183" mass="17835">MSVRALLIPGSVLLVPGAAGRATVLAEERRAVADAVDACDDTLQAPGVRCLVAARGERPLRGRSRPSLGAVGLVPGDLTWASPPGQDGAAAGTAASVGLLVVGGLTAVEAVDVVEAPTSAQIVGGVGDALSGRAAAAQVVIVAVDDDVVREALAALVADGALDAVVDTVLGAGQKDTIPAGRP</sequence>
<proteinExistence type="predicted"/>
<protein>
    <submittedName>
        <fullName evidence="1">Uncharacterized protein</fullName>
    </submittedName>
</protein>
<keyword evidence="2" id="KW-1185">Reference proteome</keyword>
<name>A0ABN6XJR2_9CELL</name>
<reference evidence="2" key="1">
    <citation type="journal article" date="2019" name="Int. J. Syst. Evol. Microbiol.">
        <title>The Global Catalogue of Microorganisms (GCM) 10K type strain sequencing project: providing services to taxonomists for standard genome sequencing and annotation.</title>
        <authorList>
            <consortium name="The Broad Institute Genomics Platform"/>
            <consortium name="The Broad Institute Genome Sequencing Center for Infectious Disease"/>
            <person name="Wu L."/>
            <person name="Ma J."/>
        </authorList>
    </citation>
    <scope>NUCLEOTIDE SEQUENCE [LARGE SCALE GENOMIC DNA]</scope>
    <source>
        <strain evidence="2">NBRC 108565</strain>
    </source>
</reference>
<gene>
    <name evidence="1" type="ORF">GCM10025865_31740</name>
</gene>
<dbReference type="EMBL" id="AP027729">
    <property type="protein sequence ID" value="BDZ43875.1"/>
    <property type="molecule type" value="Genomic_DNA"/>
</dbReference>
<evidence type="ECO:0000313" key="2">
    <source>
        <dbReference type="Proteomes" id="UP001321475"/>
    </source>
</evidence>